<keyword evidence="1" id="KW-0812">Transmembrane</keyword>
<dbReference type="AlphaFoldDB" id="A0A7W7P5A4"/>
<name>A0A7W7P5A4_PSENT</name>
<proteinExistence type="predicted"/>
<keyword evidence="1" id="KW-1133">Transmembrane helix</keyword>
<keyword evidence="1" id="KW-0472">Membrane</keyword>
<reference evidence="2 3" key="1">
    <citation type="submission" date="2020-08" db="EMBL/GenBank/DDBJ databases">
        <title>Functional genomics of gut bacteria from endangered species of beetles.</title>
        <authorList>
            <person name="Carlos-Shanley C."/>
        </authorList>
    </citation>
    <scope>NUCLEOTIDE SEQUENCE [LARGE SCALE GENOMIC DNA]</scope>
    <source>
        <strain evidence="2 3">S00179</strain>
    </source>
</reference>
<gene>
    <name evidence="2" type="ORF">HNP46_006020</name>
</gene>
<evidence type="ECO:0000313" key="2">
    <source>
        <dbReference type="EMBL" id="MBB4867112.1"/>
    </source>
</evidence>
<feature type="transmembrane region" description="Helical" evidence="1">
    <location>
        <begin position="6"/>
        <end position="28"/>
    </location>
</feature>
<sequence length="36" mass="3807">MNIPGLINALGLLVLAFALGFFSALQLVQPMAAFPF</sequence>
<protein>
    <submittedName>
        <fullName evidence="2">Uncharacterized protein</fullName>
    </submittedName>
</protein>
<accession>A0A7W7P5A4</accession>
<dbReference type="EMBL" id="JACHLI010000035">
    <property type="protein sequence ID" value="MBB4867112.1"/>
    <property type="molecule type" value="Genomic_DNA"/>
</dbReference>
<dbReference type="Proteomes" id="UP000566995">
    <property type="component" value="Unassembled WGS sequence"/>
</dbReference>
<evidence type="ECO:0000256" key="1">
    <source>
        <dbReference type="SAM" id="Phobius"/>
    </source>
</evidence>
<organism evidence="2 3">
    <name type="scientific">Pseudomonas nitroreducens</name>
    <dbReference type="NCBI Taxonomy" id="46680"/>
    <lineage>
        <taxon>Bacteria</taxon>
        <taxon>Pseudomonadati</taxon>
        <taxon>Pseudomonadota</taxon>
        <taxon>Gammaproteobacteria</taxon>
        <taxon>Pseudomonadales</taxon>
        <taxon>Pseudomonadaceae</taxon>
        <taxon>Pseudomonas</taxon>
    </lineage>
</organism>
<evidence type="ECO:0000313" key="3">
    <source>
        <dbReference type="Proteomes" id="UP000566995"/>
    </source>
</evidence>
<comment type="caution">
    <text evidence="2">The sequence shown here is derived from an EMBL/GenBank/DDBJ whole genome shotgun (WGS) entry which is preliminary data.</text>
</comment>